<evidence type="ECO:0000256" key="6">
    <source>
        <dbReference type="SAM" id="Phobius"/>
    </source>
</evidence>
<keyword evidence="6" id="KW-0812">Transmembrane</keyword>
<evidence type="ECO:0000256" key="1">
    <source>
        <dbReference type="ARBA" id="ARBA00004196"/>
    </source>
</evidence>
<feature type="domain" description="Cytochrome c-type biogenesis protein H TPR" evidence="8">
    <location>
        <begin position="111"/>
        <end position="268"/>
    </location>
</feature>
<dbReference type="PANTHER" id="PTHR47870">
    <property type="entry name" value="CYTOCHROME C-TYPE BIOGENESIS PROTEIN CCMH"/>
    <property type="match status" value="1"/>
</dbReference>
<keyword evidence="6" id="KW-1133">Transmembrane helix</keyword>
<dbReference type="eggNOG" id="COG4235">
    <property type="taxonomic scope" value="Bacteria"/>
</dbReference>
<dbReference type="SUPFAM" id="SSF48452">
    <property type="entry name" value="TPR-like"/>
    <property type="match status" value="1"/>
</dbReference>
<comment type="caution">
    <text evidence="9">The sequence shown here is derived from an EMBL/GenBank/DDBJ whole genome shotgun (WGS) entry which is preliminary data.</text>
</comment>
<dbReference type="AlphaFoldDB" id="H5UXZ1"/>
<accession>H5UXZ1</accession>
<evidence type="ECO:0000313" key="9">
    <source>
        <dbReference type="EMBL" id="GAB50772.1"/>
    </source>
</evidence>
<dbReference type="RefSeq" id="WP_002463526.1">
    <property type="nucleotide sequence ID" value="NZ_BAFF01000001.1"/>
</dbReference>
<evidence type="ECO:0000313" key="10">
    <source>
        <dbReference type="Proteomes" id="UP000010297"/>
    </source>
</evidence>
<dbReference type="InterPro" id="IPR011990">
    <property type="entry name" value="TPR-like_helical_dom_sf"/>
</dbReference>
<evidence type="ECO:0000256" key="3">
    <source>
        <dbReference type="ARBA" id="ARBA00022748"/>
    </source>
</evidence>
<dbReference type="InterPro" id="IPR019734">
    <property type="entry name" value="TPR_rpt"/>
</dbReference>
<keyword evidence="2" id="KW-0677">Repeat</keyword>
<gene>
    <name evidence="9" type="ORF">EH105704_01_07840</name>
</gene>
<dbReference type="Proteomes" id="UP000010297">
    <property type="component" value="Unassembled WGS sequence"/>
</dbReference>
<keyword evidence="4 5" id="KW-0802">TPR repeat</keyword>
<name>H5UXZ1_ATLHE</name>
<dbReference type="Gene3D" id="1.25.40.10">
    <property type="entry name" value="Tetratricopeptide repeat domain"/>
    <property type="match status" value="1"/>
</dbReference>
<dbReference type="InterPro" id="IPR051263">
    <property type="entry name" value="C-type_cytochrome_biogenesis"/>
</dbReference>
<dbReference type="GO" id="GO:0005886">
    <property type="term" value="C:plasma membrane"/>
    <property type="evidence" value="ECO:0007669"/>
    <property type="project" value="TreeGrafter"/>
</dbReference>
<evidence type="ECO:0000256" key="5">
    <source>
        <dbReference type="PROSITE-ProRule" id="PRU00339"/>
    </source>
</evidence>
<proteinExistence type="predicted"/>
<dbReference type="EMBL" id="BAFF01000001">
    <property type="protein sequence ID" value="GAB50772.1"/>
    <property type="molecule type" value="Genomic_DNA"/>
</dbReference>
<keyword evidence="10" id="KW-1185">Reference proteome</keyword>
<dbReference type="InterPro" id="IPR056413">
    <property type="entry name" value="TPR_CcmH_CycH"/>
</dbReference>
<keyword evidence="6" id="KW-0472">Membrane</keyword>
<evidence type="ECO:0000256" key="4">
    <source>
        <dbReference type="ARBA" id="ARBA00022803"/>
    </source>
</evidence>
<reference evidence="9 10" key="1">
    <citation type="submission" date="2012-02" db="EMBL/GenBank/DDBJ databases">
        <title>Whole genome shotgun sequence of Escherichia hermannii NBRC 105704.</title>
        <authorList>
            <person name="Yoshida I."/>
            <person name="Hosoyama A."/>
            <person name="Tsuchikane K."/>
            <person name="Katsumata H."/>
            <person name="Yamazaki S."/>
            <person name="Fujita N."/>
        </authorList>
    </citation>
    <scope>NUCLEOTIDE SEQUENCE [LARGE SCALE GENOMIC DNA]</scope>
    <source>
        <strain evidence="9 10">NBRC 105704</strain>
    </source>
</reference>
<comment type="subcellular location">
    <subcellularLocation>
        <location evidence="1">Cell envelope</location>
    </subcellularLocation>
</comment>
<feature type="domain" description="Cytochrome c-type biogenesis protein H Ig-like" evidence="7">
    <location>
        <begin position="289"/>
        <end position="394"/>
    </location>
</feature>
<feature type="repeat" description="TPR" evidence="5">
    <location>
        <begin position="160"/>
        <end position="193"/>
    </location>
</feature>
<organism evidence="9 10">
    <name type="scientific">Atlantibacter hermannii NBRC 105704</name>
    <dbReference type="NCBI Taxonomy" id="1115512"/>
    <lineage>
        <taxon>Bacteria</taxon>
        <taxon>Pseudomonadati</taxon>
        <taxon>Pseudomonadota</taxon>
        <taxon>Gammaproteobacteria</taxon>
        <taxon>Enterobacterales</taxon>
        <taxon>Enterobacteriaceae</taxon>
        <taxon>Atlantibacter</taxon>
    </lineage>
</organism>
<dbReference type="GO" id="GO:0017004">
    <property type="term" value="P:cytochrome complex assembly"/>
    <property type="evidence" value="ECO:0007669"/>
    <property type="project" value="UniProtKB-KW"/>
</dbReference>
<dbReference type="InterPro" id="IPR017560">
    <property type="entry name" value="Cyt_c_biogenesis_CcmI"/>
</dbReference>
<dbReference type="GO" id="GO:0030313">
    <property type="term" value="C:cell envelope"/>
    <property type="evidence" value="ECO:0007669"/>
    <property type="project" value="UniProtKB-SubCell"/>
</dbReference>
<dbReference type="Pfam" id="PF23914">
    <property type="entry name" value="TPR_CcmH_CycH"/>
    <property type="match status" value="1"/>
</dbReference>
<dbReference type="Pfam" id="PF23892">
    <property type="entry name" value="Ig_CycH"/>
    <property type="match status" value="1"/>
</dbReference>
<keyword evidence="3" id="KW-0201">Cytochrome c-type biogenesis</keyword>
<dbReference type="PROSITE" id="PS50005">
    <property type="entry name" value="TPR"/>
    <property type="match status" value="1"/>
</dbReference>
<dbReference type="InterPro" id="IPR056412">
    <property type="entry name" value="Ig_CycH"/>
</dbReference>
<dbReference type="GeneID" id="92829414"/>
<evidence type="ECO:0000259" key="7">
    <source>
        <dbReference type="Pfam" id="PF23892"/>
    </source>
</evidence>
<evidence type="ECO:0000256" key="2">
    <source>
        <dbReference type="ARBA" id="ARBA00022737"/>
    </source>
</evidence>
<dbReference type="NCBIfam" id="TIGR03142">
    <property type="entry name" value="cytochro_ccmI"/>
    <property type="match status" value="1"/>
</dbReference>
<dbReference type="PANTHER" id="PTHR47870:SF1">
    <property type="entry name" value="CYTOCHROME C-TYPE BIOGENESIS PROTEIN CCMH"/>
    <property type="match status" value="1"/>
</dbReference>
<evidence type="ECO:0000259" key="8">
    <source>
        <dbReference type="Pfam" id="PF23914"/>
    </source>
</evidence>
<protein>
    <submittedName>
        <fullName evidence="9">Uncharacterized protein</fullName>
    </submittedName>
</protein>
<sequence>MTLTLLITIMAALLIITAGLLFIPWSATRSVSRDVLNRAFYHSRLRELERENTVERDEMVAELQHNLLDDIPQHPVDNPPAPLSRWVLVPGVAALVIVSLGVFWKTVDLKKVLEWQEVTRQTPELLKRVMDPDAPALTTEEMARLGLGLRTRLQDDPDNIEGWMMLGRIGMALNNATTATDAFEHAWKLAPDNIDAKLDYAEVLIRSSDQNDNQLGDKLLREVVAASHTNIRALSLLAFSSFEQQRFGDAVAAWQMMLQVLPQNDKRRAVIERSIAQAESQTGMDNAPLAVKITLSPEAQQSLPASGAVFVTVVGEASPVPVAVKKLPVGQFPMTLNIDDSNTMMPGGSLSSLRQGWIKVHISQDGTPAVQSGDWVGQSALMKFDPAHPTEVTISSRQP</sequence>
<feature type="transmembrane region" description="Helical" evidence="6">
    <location>
        <begin position="83"/>
        <end position="104"/>
    </location>
</feature>